<gene>
    <name evidence="13" type="ORF">E8A74_15190</name>
</gene>
<name>A0A4U1JD54_9BACT</name>
<keyword evidence="5" id="KW-0547">Nucleotide-binding</keyword>
<evidence type="ECO:0000256" key="8">
    <source>
        <dbReference type="ARBA" id="ARBA00023012"/>
    </source>
</evidence>
<dbReference type="InterPro" id="IPR013655">
    <property type="entry name" value="PAS_fold_3"/>
</dbReference>
<dbReference type="InterPro" id="IPR003661">
    <property type="entry name" value="HisK_dim/P_dom"/>
</dbReference>
<evidence type="ECO:0000256" key="5">
    <source>
        <dbReference type="ARBA" id="ARBA00022741"/>
    </source>
</evidence>
<evidence type="ECO:0000259" key="10">
    <source>
        <dbReference type="PROSITE" id="PS50109"/>
    </source>
</evidence>
<proteinExistence type="predicted"/>
<accession>A0A4U1JD54</accession>
<dbReference type="InterPro" id="IPR000700">
    <property type="entry name" value="PAS-assoc_C"/>
</dbReference>
<dbReference type="InterPro" id="IPR013767">
    <property type="entry name" value="PAS_fold"/>
</dbReference>
<feature type="domain" description="PAC" evidence="12">
    <location>
        <begin position="215"/>
        <end position="268"/>
    </location>
</feature>
<keyword evidence="7" id="KW-0067">ATP-binding</keyword>
<dbReference type="PROSITE" id="PS50112">
    <property type="entry name" value="PAS"/>
    <property type="match status" value="2"/>
</dbReference>
<dbReference type="EMBL" id="SSMQ01000013">
    <property type="protein sequence ID" value="TKD08624.1"/>
    <property type="molecule type" value="Genomic_DNA"/>
</dbReference>
<evidence type="ECO:0000259" key="11">
    <source>
        <dbReference type="PROSITE" id="PS50112"/>
    </source>
</evidence>
<dbReference type="Gene3D" id="1.10.287.130">
    <property type="match status" value="1"/>
</dbReference>
<protein>
    <recommendedName>
        <fullName evidence="2">histidine kinase</fullName>
        <ecNumber evidence="2">2.7.13.3</ecNumber>
    </recommendedName>
</protein>
<dbReference type="InterPro" id="IPR036890">
    <property type="entry name" value="HATPase_C_sf"/>
</dbReference>
<dbReference type="Pfam" id="PF00989">
    <property type="entry name" value="PAS"/>
    <property type="match status" value="1"/>
</dbReference>
<keyword evidence="3" id="KW-0597">Phosphoprotein</keyword>
<dbReference type="PANTHER" id="PTHR43065:SF10">
    <property type="entry name" value="PEROXIDE STRESS-ACTIVATED HISTIDINE KINASE MAK3"/>
    <property type="match status" value="1"/>
</dbReference>
<dbReference type="InterPro" id="IPR001610">
    <property type="entry name" value="PAC"/>
</dbReference>
<dbReference type="SMART" id="SM00091">
    <property type="entry name" value="PAS"/>
    <property type="match status" value="2"/>
</dbReference>
<dbReference type="InterPro" id="IPR036097">
    <property type="entry name" value="HisK_dim/P_sf"/>
</dbReference>
<dbReference type="EC" id="2.7.13.3" evidence="2"/>
<feature type="compositionally biased region" description="Basic and acidic residues" evidence="9">
    <location>
        <begin position="325"/>
        <end position="337"/>
    </location>
</feature>
<organism evidence="13 14">
    <name type="scientific">Polyangium fumosum</name>
    <dbReference type="NCBI Taxonomy" id="889272"/>
    <lineage>
        <taxon>Bacteria</taxon>
        <taxon>Pseudomonadati</taxon>
        <taxon>Myxococcota</taxon>
        <taxon>Polyangia</taxon>
        <taxon>Polyangiales</taxon>
        <taxon>Polyangiaceae</taxon>
        <taxon>Polyangium</taxon>
    </lineage>
</organism>
<evidence type="ECO:0000259" key="12">
    <source>
        <dbReference type="PROSITE" id="PS50113"/>
    </source>
</evidence>
<dbReference type="Pfam" id="PF00512">
    <property type="entry name" value="HisKA"/>
    <property type="match status" value="1"/>
</dbReference>
<comment type="catalytic activity">
    <reaction evidence="1">
        <text>ATP + protein L-histidine = ADP + protein N-phospho-L-histidine.</text>
        <dbReference type="EC" id="2.7.13.3"/>
    </reaction>
</comment>
<dbReference type="SUPFAM" id="SSF47384">
    <property type="entry name" value="Homodimeric domain of signal transducing histidine kinase"/>
    <property type="match status" value="1"/>
</dbReference>
<dbReference type="SMART" id="SM00086">
    <property type="entry name" value="PAC"/>
    <property type="match status" value="2"/>
</dbReference>
<evidence type="ECO:0000313" key="14">
    <source>
        <dbReference type="Proteomes" id="UP000309215"/>
    </source>
</evidence>
<keyword evidence="4" id="KW-0808">Transferase</keyword>
<dbReference type="InterPro" id="IPR005467">
    <property type="entry name" value="His_kinase_dom"/>
</dbReference>
<evidence type="ECO:0000313" key="13">
    <source>
        <dbReference type="EMBL" id="TKD08624.1"/>
    </source>
</evidence>
<feature type="domain" description="PAS" evidence="11">
    <location>
        <begin position="142"/>
        <end position="205"/>
    </location>
</feature>
<dbReference type="GO" id="GO:0000155">
    <property type="term" value="F:phosphorelay sensor kinase activity"/>
    <property type="evidence" value="ECO:0007669"/>
    <property type="project" value="InterPro"/>
</dbReference>
<dbReference type="CDD" id="cd00130">
    <property type="entry name" value="PAS"/>
    <property type="match status" value="2"/>
</dbReference>
<dbReference type="AlphaFoldDB" id="A0A4U1JD54"/>
<dbReference type="GO" id="GO:0005524">
    <property type="term" value="F:ATP binding"/>
    <property type="evidence" value="ECO:0007669"/>
    <property type="project" value="UniProtKB-KW"/>
</dbReference>
<dbReference type="PANTHER" id="PTHR43065">
    <property type="entry name" value="SENSOR HISTIDINE KINASE"/>
    <property type="match status" value="1"/>
</dbReference>
<dbReference type="InterPro" id="IPR011006">
    <property type="entry name" value="CheY-like_superfamily"/>
</dbReference>
<dbReference type="Gene3D" id="3.30.565.10">
    <property type="entry name" value="Histidine kinase-like ATPase, C-terminal domain"/>
    <property type="match status" value="1"/>
</dbReference>
<dbReference type="SMART" id="SM00388">
    <property type="entry name" value="HisKA"/>
    <property type="match status" value="1"/>
</dbReference>
<evidence type="ECO:0000256" key="7">
    <source>
        <dbReference type="ARBA" id="ARBA00022840"/>
    </source>
</evidence>
<dbReference type="SUPFAM" id="SSF55874">
    <property type="entry name" value="ATPase domain of HSP90 chaperone/DNA topoisomerase II/histidine kinase"/>
    <property type="match status" value="1"/>
</dbReference>
<keyword evidence="8" id="KW-0902">Two-component regulatory system</keyword>
<dbReference type="SUPFAM" id="SSF55785">
    <property type="entry name" value="PYP-like sensor domain (PAS domain)"/>
    <property type="match status" value="2"/>
</dbReference>
<dbReference type="GO" id="GO:0006355">
    <property type="term" value="P:regulation of DNA-templated transcription"/>
    <property type="evidence" value="ECO:0007669"/>
    <property type="project" value="InterPro"/>
</dbReference>
<dbReference type="RefSeq" id="WP_136929720.1">
    <property type="nucleotide sequence ID" value="NZ_SSMQ01000013.1"/>
</dbReference>
<dbReference type="Gene3D" id="3.30.450.20">
    <property type="entry name" value="PAS domain"/>
    <property type="match status" value="2"/>
</dbReference>
<dbReference type="CDD" id="cd00082">
    <property type="entry name" value="HisKA"/>
    <property type="match status" value="1"/>
</dbReference>
<sequence>MKALLVASSKADPQPLERLLRDQCSDVAVVPALELAAASSAGIGIAVLLSSEDEQDFASILAACRTLRSAPDGGPVVLAMAATPEHIETLCDEGVDDFMLWPGNESLVTSRVGLLFRRVAQRKKDAVRAAMLGDALRHAERSEQRFRHLAESSTEILARFSPGGVRLYISPACRTVLGYEPDELLGSSILDILHPSDVSKLLEALGALDAGAQVAGAIIRLQRKDGEYAWLETISRPVRDPRTDVIEELVTVSRDITAMIHAEQESLEAEARLAVIDAVPDPLSVEDDTGRITIANRAFCALLGRSREEVLGQSADALKPTPKGGRPDRWPQTADEREVTVKAPDGSQRVLAEKRVLLAVRKEERLLVSIMRDITEQRQREADARLGTAAALSAGVAHEINNPLSYLIGNLKYVSEALGTTKSEDVAKALDEATSGAKRIARIMRDMRILGEASRETPPRTNIKRVVEAALMLTCGVIEARARLSSEVADVPLVAGEPARIALALVDILLRTIRALPEGDPKANEVRVVLAPAEEGMICVEVFGSGRSTGTSAEAGLSLSESNVSMHGGRIDMETTPGRGTRLRLVLPVVG</sequence>
<keyword evidence="6 13" id="KW-0418">Kinase</keyword>
<dbReference type="PROSITE" id="PS50113">
    <property type="entry name" value="PAC"/>
    <property type="match status" value="1"/>
</dbReference>
<feature type="domain" description="Histidine kinase" evidence="10">
    <location>
        <begin position="395"/>
        <end position="591"/>
    </location>
</feature>
<comment type="caution">
    <text evidence="13">The sequence shown here is derived from an EMBL/GenBank/DDBJ whole genome shotgun (WGS) entry which is preliminary data.</text>
</comment>
<dbReference type="InterPro" id="IPR035965">
    <property type="entry name" value="PAS-like_dom_sf"/>
</dbReference>
<dbReference type="Proteomes" id="UP000309215">
    <property type="component" value="Unassembled WGS sequence"/>
</dbReference>
<feature type="domain" description="PAS" evidence="11">
    <location>
        <begin position="268"/>
        <end position="320"/>
    </location>
</feature>
<evidence type="ECO:0000256" key="2">
    <source>
        <dbReference type="ARBA" id="ARBA00012438"/>
    </source>
</evidence>
<dbReference type="OrthoDB" id="5409880at2"/>
<reference evidence="13 14" key="1">
    <citation type="submission" date="2019-04" db="EMBL/GenBank/DDBJ databases">
        <authorList>
            <person name="Li Y."/>
            <person name="Wang J."/>
        </authorList>
    </citation>
    <scope>NUCLEOTIDE SEQUENCE [LARGE SCALE GENOMIC DNA]</scope>
    <source>
        <strain evidence="13 14">DSM 14668</strain>
    </source>
</reference>
<evidence type="ECO:0000256" key="9">
    <source>
        <dbReference type="SAM" id="MobiDB-lite"/>
    </source>
</evidence>
<evidence type="ECO:0000256" key="6">
    <source>
        <dbReference type="ARBA" id="ARBA00022777"/>
    </source>
</evidence>
<evidence type="ECO:0000256" key="1">
    <source>
        <dbReference type="ARBA" id="ARBA00000085"/>
    </source>
</evidence>
<dbReference type="InterPro" id="IPR000014">
    <property type="entry name" value="PAS"/>
</dbReference>
<dbReference type="SUPFAM" id="SSF52172">
    <property type="entry name" value="CheY-like"/>
    <property type="match status" value="1"/>
</dbReference>
<dbReference type="Pfam" id="PF08447">
    <property type="entry name" value="PAS_3"/>
    <property type="match status" value="1"/>
</dbReference>
<feature type="region of interest" description="Disordered" evidence="9">
    <location>
        <begin position="313"/>
        <end position="337"/>
    </location>
</feature>
<evidence type="ECO:0000256" key="3">
    <source>
        <dbReference type="ARBA" id="ARBA00022553"/>
    </source>
</evidence>
<keyword evidence="14" id="KW-1185">Reference proteome</keyword>
<dbReference type="PROSITE" id="PS50109">
    <property type="entry name" value="HIS_KIN"/>
    <property type="match status" value="1"/>
</dbReference>
<dbReference type="NCBIfam" id="TIGR00229">
    <property type="entry name" value="sensory_box"/>
    <property type="match status" value="2"/>
</dbReference>
<evidence type="ECO:0000256" key="4">
    <source>
        <dbReference type="ARBA" id="ARBA00022679"/>
    </source>
</evidence>